<feature type="chain" id="PRO_5040894175" description="Secreted protein" evidence="1">
    <location>
        <begin position="19"/>
        <end position="76"/>
    </location>
</feature>
<organism evidence="2 3">
    <name type="scientific">Desmophyllum pertusum</name>
    <dbReference type="NCBI Taxonomy" id="174260"/>
    <lineage>
        <taxon>Eukaryota</taxon>
        <taxon>Metazoa</taxon>
        <taxon>Cnidaria</taxon>
        <taxon>Anthozoa</taxon>
        <taxon>Hexacorallia</taxon>
        <taxon>Scleractinia</taxon>
        <taxon>Caryophylliina</taxon>
        <taxon>Caryophylliidae</taxon>
        <taxon>Desmophyllum</taxon>
    </lineage>
</organism>
<evidence type="ECO:0000313" key="3">
    <source>
        <dbReference type="Proteomes" id="UP001163046"/>
    </source>
</evidence>
<proteinExistence type="predicted"/>
<sequence>MFGIIALVACYWYRLLKCLPPQRSRSAYYNNDDRDLGSLVKDDLLHHQPLRWYDIDPPDSYCSSGWTSGFGGTTRR</sequence>
<comment type="caution">
    <text evidence="2">The sequence shown here is derived from an EMBL/GenBank/DDBJ whole genome shotgun (WGS) entry which is preliminary data.</text>
</comment>
<accession>A0A9W9YIX4</accession>
<name>A0A9W9YIX4_9CNID</name>
<evidence type="ECO:0008006" key="4">
    <source>
        <dbReference type="Google" id="ProtNLM"/>
    </source>
</evidence>
<evidence type="ECO:0000313" key="2">
    <source>
        <dbReference type="EMBL" id="KAJ7352736.1"/>
    </source>
</evidence>
<evidence type="ECO:0000256" key="1">
    <source>
        <dbReference type="SAM" id="SignalP"/>
    </source>
</evidence>
<feature type="signal peptide" evidence="1">
    <location>
        <begin position="1"/>
        <end position="18"/>
    </location>
</feature>
<keyword evidence="1" id="KW-0732">Signal</keyword>
<dbReference type="AlphaFoldDB" id="A0A9W9YIX4"/>
<dbReference type="EMBL" id="MU827348">
    <property type="protein sequence ID" value="KAJ7352736.1"/>
    <property type="molecule type" value="Genomic_DNA"/>
</dbReference>
<protein>
    <recommendedName>
        <fullName evidence="4">Secreted protein</fullName>
    </recommendedName>
</protein>
<reference evidence="2" key="1">
    <citation type="submission" date="2023-01" db="EMBL/GenBank/DDBJ databases">
        <title>Genome assembly of the deep-sea coral Lophelia pertusa.</title>
        <authorList>
            <person name="Herrera S."/>
            <person name="Cordes E."/>
        </authorList>
    </citation>
    <scope>NUCLEOTIDE SEQUENCE</scope>
    <source>
        <strain evidence="2">USNM1676648</strain>
        <tissue evidence="2">Polyp</tissue>
    </source>
</reference>
<keyword evidence="3" id="KW-1185">Reference proteome</keyword>
<dbReference type="Proteomes" id="UP001163046">
    <property type="component" value="Unassembled WGS sequence"/>
</dbReference>
<gene>
    <name evidence="2" type="ORF">OS493_034087</name>
</gene>